<dbReference type="GO" id="GO:0008295">
    <property type="term" value="P:spermidine biosynthetic process"/>
    <property type="evidence" value="ECO:0007669"/>
    <property type="project" value="UniProtKB-UniRule"/>
</dbReference>
<comment type="pathway">
    <text evidence="10">Amine and polyamine biosynthesis; S-adenosylmethioninamine biosynthesis; S-adenosylmethioninamine from S-adenosyl-L-methionine: step 1/1.</text>
</comment>
<dbReference type="InterPro" id="IPR017716">
    <property type="entry name" value="S-AdoMet_deCOase_pro-enz"/>
</dbReference>
<sequence length="185" mass="20602">MIVFICYFEDVHELVGSQIHSKGWIEFDETSPKVEVDLSGSGSHHFFARKGGRKVEYSTFGRHVVVDAWGIPYQLLNNREELEKLLLKAAQESGATIISSQSKDFEPQGVSVLVMLSESHISIHTYPEKGFAALDCYTCGHTVDPSAAIQYMLEQLQPTQTQVKALQRGTGSIKLMKTEEKGLLV</sequence>
<evidence type="ECO:0000256" key="9">
    <source>
        <dbReference type="ARBA" id="ARBA00023317"/>
    </source>
</evidence>
<keyword evidence="6 10" id="KW-0865">Zymogen</keyword>
<feature type="chain" id="PRO_5023210386" description="S-adenosylmethionine decarboxylase beta chain" evidence="10">
    <location>
        <begin position="1"/>
        <end position="118"/>
    </location>
</feature>
<feature type="active site" description="Schiff-base intermediate with substrate; via pyruvic acid" evidence="10">
    <location>
        <position position="119"/>
    </location>
</feature>
<comment type="function">
    <text evidence="10">Catalyzes the decarboxylation of S-adenosylmethionine to S-adenosylmethioninamine (dcAdoMet), the propylamine donor required for the synthesis of the polyamines spermine and spermidine from the diamine putrescine.</text>
</comment>
<dbReference type="InterPro" id="IPR003826">
    <property type="entry name" value="AdoMetDC_fam_prok"/>
</dbReference>
<keyword evidence="4 10" id="KW-0745">Spermidine biosynthesis</keyword>
<keyword evidence="7 10" id="KW-0456">Lyase</keyword>
<dbReference type="Pfam" id="PF02675">
    <property type="entry name" value="AdoMet_dc"/>
    <property type="match status" value="1"/>
</dbReference>
<dbReference type="NCBIfam" id="TIGR03330">
    <property type="entry name" value="SAM_DCase_Bsu"/>
    <property type="match status" value="1"/>
</dbReference>
<feature type="site" description="Cleavage (non-hydrolytic); by autolysis" evidence="10">
    <location>
        <begin position="118"/>
        <end position="119"/>
    </location>
</feature>
<organism evidence="11 12">
    <name type="scientific">Seinonella peptonophila</name>
    <dbReference type="NCBI Taxonomy" id="112248"/>
    <lineage>
        <taxon>Bacteria</taxon>
        <taxon>Bacillati</taxon>
        <taxon>Bacillota</taxon>
        <taxon>Bacilli</taxon>
        <taxon>Bacillales</taxon>
        <taxon>Thermoactinomycetaceae</taxon>
        <taxon>Seinonella</taxon>
    </lineage>
</organism>
<evidence type="ECO:0000256" key="8">
    <source>
        <dbReference type="ARBA" id="ARBA00023270"/>
    </source>
</evidence>
<keyword evidence="3 10" id="KW-0068">Autocatalytic cleavage</keyword>
<protein>
    <recommendedName>
        <fullName evidence="10">S-adenosylmethionine decarboxylase proenzyme</fullName>
        <shortName evidence="10">AdoMetDC</shortName>
        <shortName evidence="10">SAMDC</shortName>
        <ecNumber evidence="10">4.1.1.50</ecNumber>
    </recommendedName>
    <component>
        <recommendedName>
            <fullName evidence="10">S-adenosylmethionine decarboxylase beta chain</fullName>
        </recommendedName>
    </component>
    <component>
        <recommendedName>
            <fullName evidence="10">S-adenosylmethionine decarboxylase alpha chain</fullName>
        </recommendedName>
    </component>
</protein>
<dbReference type="GO" id="GO:0005829">
    <property type="term" value="C:cytosol"/>
    <property type="evidence" value="ECO:0007669"/>
    <property type="project" value="TreeGrafter"/>
</dbReference>
<dbReference type="InterPro" id="IPR016067">
    <property type="entry name" value="S-AdoMet_deCO2ase_core"/>
</dbReference>
<dbReference type="EMBL" id="FQVL01000008">
    <property type="protein sequence ID" value="SHF12937.1"/>
    <property type="molecule type" value="Genomic_DNA"/>
</dbReference>
<keyword evidence="2 10" id="KW-0210">Decarboxylase</keyword>
<evidence type="ECO:0000313" key="12">
    <source>
        <dbReference type="Proteomes" id="UP000184476"/>
    </source>
</evidence>
<dbReference type="AlphaFoldDB" id="A0A1M4Z559"/>
<accession>A0A1M4Z559</accession>
<evidence type="ECO:0000256" key="2">
    <source>
        <dbReference type="ARBA" id="ARBA00022793"/>
    </source>
</evidence>
<feature type="chain" id="PRO_5023210387" description="S-adenosylmethionine decarboxylase alpha chain" evidence="10">
    <location>
        <begin position="119"/>
        <end position="185"/>
    </location>
</feature>
<name>A0A1M4Z559_9BACL</name>
<dbReference type="Gene3D" id="3.60.90.10">
    <property type="entry name" value="S-adenosylmethionine decarboxylase"/>
    <property type="match status" value="1"/>
</dbReference>
<comment type="PTM">
    <text evidence="10">Is synthesized initially as an inactive proenzyme. Formation of the active enzyme involves a self-maturation process in which the active site pyruvoyl group is generated from an internal serine residue via an autocatalytic post-translational modification. Two non-identical subunits are generated from the proenzyme in this reaction, and the pyruvate is formed at the N-terminus of the alpha chain, which is derived from the carboxyl end of the proenzyme. The post-translation cleavage follows an unusual pathway, termed non-hydrolytic serinolysis, in which the side chain hydroxyl group of the serine supplies its oxygen atom to form the C-terminus of the beta chain, while the remainder of the serine residue undergoes an oxidative deamination to produce ammonia and the pyruvoyl group blocking the N-terminus of the alpha chain.</text>
</comment>
<evidence type="ECO:0000256" key="3">
    <source>
        <dbReference type="ARBA" id="ARBA00022813"/>
    </source>
</evidence>
<proteinExistence type="inferred from homology"/>
<feature type="active site" description="Proton donor; for catalytic activity" evidence="10">
    <location>
        <position position="139"/>
    </location>
</feature>
<evidence type="ECO:0000313" key="11">
    <source>
        <dbReference type="EMBL" id="SHF12937.1"/>
    </source>
</evidence>
<dbReference type="PANTHER" id="PTHR33866">
    <property type="entry name" value="S-ADENOSYLMETHIONINE DECARBOXYLASE PROENZYME"/>
    <property type="match status" value="1"/>
</dbReference>
<dbReference type="PANTHER" id="PTHR33866:SF2">
    <property type="entry name" value="S-ADENOSYLMETHIONINE DECARBOXYLASE PROENZYME"/>
    <property type="match status" value="1"/>
</dbReference>
<evidence type="ECO:0000256" key="5">
    <source>
        <dbReference type="ARBA" id="ARBA00023115"/>
    </source>
</evidence>
<evidence type="ECO:0000256" key="1">
    <source>
        <dbReference type="ARBA" id="ARBA00022691"/>
    </source>
</evidence>
<evidence type="ECO:0000256" key="4">
    <source>
        <dbReference type="ARBA" id="ARBA00023066"/>
    </source>
</evidence>
<dbReference type="STRING" id="112248.SAMN05444392_10834"/>
<feature type="active site" description="Proton acceptor; for processing activity" evidence="10">
    <location>
        <position position="124"/>
    </location>
</feature>
<keyword evidence="8 10" id="KW-0704">Schiff base</keyword>
<dbReference type="Proteomes" id="UP000184476">
    <property type="component" value="Unassembled WGS sequence"/>
</dbReference>
<dbReference type="GO" id="GO:0004014">
    <property type="term" value="F:adenosylmethionine decarboxylase activity"/>
    <property type="evidence" value="ECO:0007669"/>
    <property type="project" value="UniProtKB-UniRule"/>
</dbReference>
<keyword evidence="9 10" id="KW-0670">Pyruvate</keyword>
<evidence type="ECO:0000256" key="7">
    <source>
        <dbReference type="ARBA" id="ARBA00023239"/>
    </source>
</evidence>
<reference evidence="11 12" key="1">
    <citation type="submission" date="2016-11" db="EMBL/GenBank/DDBJ databases">
        <authorList>
            <person name="Jaros S."/>
            <person name="Januszkiewicz K."/>
            <person name="Wedrychowicz H."/>
        </authorList>
    </citation>
    <scope>NUCLEOTIDE SEQUENCE [LARGE SCALE GENOMIC DNA]</scope>
    <source>
        <strain evidence="11 12">DSM 44666</strain>
    </source>
</reference>
<evidence type="ECO:0000256" key="10">
    <source>
        <dbReference type="HAMAP-Rule" id="MF_00464"/>
    </source>
</evidence>
<feature type="modified residue" description="Pyruvic acid (Ser); by autocatalysis" evidence="10">
    <location>
        <position position="119"/>
    </location>
</feature>
<dbReference type="HAMAP" id="MF_00464">
    <property type="entry name" value="AdoMetDC_1"/>
    <property type="match status" value="1"/>
</dbReference>
<dbReference type="EC" id="4.1.1.50" evidence="10"/>
<comment type="similarity">
    <text evidence="10">Belongs to the prokaryotic AdoMetDC family. Type 1 subfamily.</text>
</comment>
<keyword evidence="12" id="KW-1185">Reference proteome</keyword>
<gene>
    <name evidence="10" type="primary">speH</name>
    <name evidence="11" type="ORF">SAMN05444392_10834</name>
</gene>
<dbReference type="SUPFAM" id="SSF56276">
    <property type="entry name" value="S-adenosylmethionine decarboxylase"/>
    <property type="match status" value="1"/>
</dbReference>
<comment type="cofactor">
    <cofactor evidence="10">
        <name>pyruvate</name>
        <dbReference type="ChEBI" id="CHEBI:15361"/>
    </cofactor>
    <text evidence="10">Binds 1 pyruvoyl group covalently per subunit.</text>
</comment>
<evidence type="ECO:0000256" key="6">
    <source>
        <dbReference type="ARBA" id="ARBA00023145"/>
    </source>
</evidence>
<dbReference type="UniPathway" id="UPA00331">
    <property type="reaction ID" value="UER00451"/>
</dbReference>
<keyword evidence="1 10" id="KW-0949">S-adenosyl-L-methionine</keyword>
<comment type="subunit">
    <text evidence="10">Heterotetramer of two alpha and two beta chains arranged as a dimer of alpha/beta heterodimers.</text>
</comment>
<comment type="catalytic activity">
    <reaction evidence="10">
        <text>S-adenosyl-L-methionine + H(+) = S-adenosyl 3-(methylsulfanyl)propylamine + CO2</text>
        <dbReference type="Rhea" id="RHEA:15981"/>
        <dbReference type="ChEBI" id="CHEBI:15378"/>
        <dbReference type="ChEBI" id="CHEBI:16526"/>
        <dbReference type="ChEBI" id="CHEBI:57443"/>
        <dbReference type="ChEBI" id="CHEBI:59789"/>
        <dbReference type="EC" id="4.1.1.50"/>
    </reaction>
</comment>
<keyword evidence="5 10" id="KW-0620">Polyamine biosynthesis</keyword>